<keyword evidence="2" id="KW-0436">Ligase</keyword>
<dbReference type="Gene3D" id="3.40.50.620">
    <property type="entry name" value="HUPs"/>
    <property type="match status" value="1"/>
</dbReference>
<dbReference type="InterPro" id="IPR012795">
    <property type="entry name" value="tRNA_Ile_lys_synt_N"/>
</dbReference>
<dbReference type="EMBL" id="AXCV01000096">
    <property type="protein sequence ID" value="KGO32104.1"/>
    <property type="molecule type" value="Genomic_DNA"/>
</dbReference>
<sequence length="272" mass="31195">MKNLERQFQLNVQTKKLFAGNDKIVLAISGGADSTVLARLFIKYLKDPAGHLILAHVDHDLRSDSFLEKELIDKQFAKYHVKIFHTKWPKADHPKRGVEAAARDFRYDFYKKIAAQAGAKRIALAHHANDQAETVLLKIIRGADWSTVASMSWSRPLFTDSDIQVIRPLLNVPKSSIYAYARQQGLQWIEDPSNQDPAYTSRNQIRNVVLPALEKINPDAVSNIADFSRQIADLKNDQLIEMLKIWINDQKKNLPISRRQLEEFKQLLDNKE</sequence>
<dbReference type="InterPro" id="IPR012094">
    <property type="entry name" value="tRNA_Ile_lys_synt"/>
</dbReference>
<evidence type="ECO:0000313" key="8">
    <source>
        <dbReference type="EMBL" id="KGO32104.1"/>
    </source>
</evidence>
<comment type="catalytic activity">
    <reaction evidence="6">
        <text>cytidine(34) in tRNA(Ile2) + L-lysine + ATP = lysidine(34) in tRNA(Ile2) + AMP + diphosphate + H(+)</text>
        <dbReference type="Rhea" id="RHEA:43744"/>
        <dbReference type="Rhea" id="RHEA-COMP:10625"/>
        <dbReference type="Rhea" id="RHEA-COMP:10670"/>
        <dbReference type="ChEBI" id="CHEBI:15378"/>
        <dbReference type="ChEBI" id="CHEBI:30616"/>
        <dbReference type="ChEBI" id="CHEBI:32551"/>
        <dbReference type="ChEBI" id="CHEBI:33019"/>
        <dbReference type="ChEBI" id="CHEBI:82748"/>
        <dbReference type="ChEBI" id="CHEBI:83665"/>
        <dbReference type="ChEBI" id="CHEBI:456215"/>
        <dbReference type="EC" id="6.3.4.19"/>
    </reaction>
</comment>
<reference evidence="8 9" key="1">
    <citation type="journal article" date="2014" name="Antonie Van Leeuwenhoek">
        <title>Oenococcus alcoholitolerans sp. nov., a lactic acid bacteria isolated from cachaca and ethanol fermentation processes.</title>
        <authorList>
            <person name="Badotti F."/>
            <person name="Moreira A.P."/>
            <person name="Tonon L.A."/>
            <person name="de Lucena B.T."/>
            <person name="Gomes Fde C."/>
            <person name="Kruger R."/>
            <person name="Thompson C.C."/>
            <person name="de Morais M.A.Jr."/>
            <person name="Rosa C.A."/>
            <person name="Thompson F.L."/>
        </authorList>
    </citation>
    <scope>NUCLEOTIDE SEQUENCE [LARGE SCALE GENOMIC DNA]</scope>
    <source>
        <strain evidence="8 9">UFRJ-M7.2.18</strain>
    </source>
</reference>
<evidence type="ECO:0000256" key="6">
    <source>
        <dbReference type="ARBA" id="ARBA00048539"/>
    </source>
</evidence>
<gene>
    <name evidence="8" type="ORF">Q757_03010</name>
</gene>
<feature type="domain" description="tRNA(Ile)-lysidine/2-thiocytidine synthase N-terminal" evidence="7">
    <location>
        <begin position="23"/>
        <end position="207"/>
    </location>
</feature>
<dbReference type="NCBIfam" id="TIGR02432">
    <property type="entry name" value="lysidine_TilS_N"/>
    <property type="match status" value="1"/>
</dbReference>
<evidence type="ECO:0000313" key="9">
    <source>
        <dbReference type="Proteomes" id="UP000030023"/>
    </source>
</evidence>
<dbReference type="PANTHER" id="PTHR43033:SF1">
    <property type="entry name" value="TRNA(ILE)-LYSIDINE SYNTHASE-RELATED"/>
    <property type="match status" value="1"/>
</dbReference>
<dbReference type="PANTHER" id="PTHR43033">
    <property type="entry name" value="TRNA(ILE)-LYSIDINE SYNTHASE-RELATED"/>
    <property type="match status" value="1"/>
</dbReference>
<dbReference type="Proteomes" id="UP000030023">
    <property type="component" value="Unassembled WGS sequence"/>
</dbReference>
<dbReference type="HAMAP" id="MF_01161">
    <property type="entry name" value="tRNA_Ile_lys_synt"/>
    <property type="match status" value="1"/>
</dbReference>
<dbReference type="CDD" id="cd01992">
    <property type="entry name" value="TilS_N"/>
    <property type="match status" value="1"/>
</dbReference>
<dbReference type="InterPro" id="IPR011063">
    <property type="entry name" value="TilS/TtcA_N"/>
</dbReference>
<evidence type="ECO:0000256" key="4">
    <source>
        <dbReference type="ARBA" id="ARBA00022741"/>
    </source>
</evidence>
<organism evidence="8 9">
    <name type="scientific">Oenococcus alcoholitolerans</name>
    <dbReference type="NCBI Taxonomy" id="931074"/>
    <lineage>
        <taxon>Bacteria</taxon>
        <taxon>Bacillati</taxon>
        <taxon>Bacillota</taxon>
        <taxon>Bacilli</taxon>
        <taxon>Lactobacillales</taxon>
        <taxon>Lactobacillaceae</taxon>
        <taxon>Oenococcus</taxon>
    </lineage>
</organism>
<keyword evidence="3" id="KW-0819">tRNA processing</keyword>
<accession>A0ABR4XSP2</accession>
<dbReference type="Pfam" id="PF01171">
    <property type="entry name" value="ATP_bind_3"/>
    <property type="match status" value="1"/>
</dbReference>
<evidence type="ECO:0000256" key="2">
    <source>
        <dbReference type="ARBA" id="ARBA00022598"/>
    </source>
</evidence>
<evidence type="ECO:0000256" key="5">
    <source>
        <dbReference type="ARBA" id="ARBA00022840"/>
    </source>
</evidence>
<evidence type="ECO:0000256" key="1">
    <source>
        <dbReference type="ARBA" id="ARBA00013267"/>
    </source>
</evidence>
<dbReference type="SUPFAM" id="SSF52402">
    <property type="entry name" value="Adenine nucleotide alpha hydrolases-like"/>
    <property type="match status" value="1"/>
</dbReference>
<evidence type="ECO:0000259" key="7">
    <source>
        <dbReference type="Pfam" id="PF01171"/>
    </source>
</evidence>
<comment type="caution">
    <text evidence="8">The sequence shown here is derived from an EMBL/GenBank/DDBJ whole genome shotgun (WGS) entry which is preliminary data.</text>
</comment>
<keyword evidence="9" id="KW-1185">Reference proteome</keyword>
<keyword evidence="4" id="KW-0547">Nucleotide-binding</keyword>
<keyword evidence="5" id="KW-0067">ATP-binding</keyword>
<dbReference type="EC" id="6.3.4.19" evidence="1"/>
<proteinExistence type="inferred from homology"/>
<evidence type="ECO:0000256" key="3">
    <source>
        <dbReference type="ARBA" id="ARBA00022694"/>
    </source>
</evidence>
<feature type="non-terminal residue" evidence="8">
    <location>
        <position position="272"/>
    </location>
</feature>
<protein>
    <recommendedName>
        <fullName evidence="1">tRNA(Ile)-lysidine synthetase</fullName>
        <ecNumber evidence="1">6.3.4.19</ecNumber>
    </recommendedName>
</protein>
<name>A0ABR4XSP2_9LACO</name>
<dbReference type="InterPro" id="IPR014729">
    <property type="entry name" value="Rossmann-like_a/b/a_fold"/>
</dbReference>